<dbReference type="InterPro" id="IPR016136">
    <property type="entry name" value="DNA_helicase_N/primase_C"/>
</dbReference>
<dbReference type="Proteomes" id="UP000242141">
    <property type="component" value="Unassembled WGS sequence"/>
</dbReference>
<evidence type="ECO:0000256" key="2">
    <source>
        <dbReference type="ARBA" id="ARBA00022515"/>
    </source>
</evidence>
<comment type="similarity">
    <text evidence="1 12">Belongs to the helicase family. DnaB subfamily.</text>
</comment>
<evidence type="ECO:0000256" key="5">
    <source>
        <dbReference type="ARBA" id="ARBA00022801"/>
    </source>
</evidence>
<dbReference type="EC" id="5.6.2.3" evidence="11 12"/>
<dbReference type="GO" id="GO:0043139">
    <property type="term" value="F:5'-3' DNA helicase activity"/>
    <property type="evidence" value="ECO:0007669"/>
    <property type="project" value="UniProtKB-EC"/>
</dbReference>
<keyword evidence="8 12" id="KW-0238">DNA-binding</keyword>
<dbReference type="GO" id="GO:0006269">
    <property type="term" value="P:DNA replication, synthesis of primer"/>
    <property type="evidence" value="ECO:0007669"/>
    <property type="project" value="UniProtKB-UniRule"/>
</dbReference>
<comment type="function">
    <text evidence="12">The main replicative DNA helicase, it participates in initiation and elongation during chromosome replication. Travels ahead of the DNA replisome, separating dsDNA into templates for DNA synthesis. A processive ATP-dependent 5'-3' DNA helicase it has DNA-dependent ATPase activity.</text>
</comment>
<evidence type="ECO:0000256" key="4">
    <source>
        <dbReference type="ARBA" id="ARBA00022741"/>
    </source>
</evidence>
<evidence type="ECO:0000313" key="14">
    <source>
        <dbReference type="EMBL" id="CRX37161.1"/>
    </source>
</evidence>
<dbReference type="Gene3D" id="3.40.50.300">
    <property type="entry name" value="P-loop containing nucleotide triphosphate hydrolases"/>
    <property type="match status" value="1"/>
</dbReference>
<name>A0A0G7ZNA7_9MOLU</name>
<dbReference type="PANTHER" id="PTHR30153:SF2">
    <property type="entry name" value="REPLICATIVE DNA HELICASE"/>
    <property type="match status" value="1"/>
</dbReference>
<evidence type="ECO:0000256" key="9">
    <source>
        <dbReference type="ARBA" id="ARBA00023235"/>
    </source>
</evidence>
<evidence type="ECO:0000256" key="3">
    <source>
        <dbReference type="ARBA" id="ARBA00022705"/>
    </source>
</evidence>
<evidence type="ECO:0000256" key="10">
    <source>
        <dbReference type="ARBA" id="ARBA00048954"/>
    </source>
</evidence>
<keyword evidence="9" id="KW-0413">Isomerase</keyword>
<comment type="catalytic activity">
    <reaction evidence="10 12">
        <text>ATP + H2O = ADP + phosphate + H(+)</text>
        <dbReference type="Rhea" id="RHEA:13065"/>
        <dbReference type="ChEBI" id="CHEBI:15377"/>
        <dbReference type="ChEBI" id="CHEBI:15378"/>
        <dbReference type="ChEBI" id="CHEBI:30616"/>
        <dbReference type="ChEBI" id="CHEBI:43474"/>
        <dbReference type="ChEBI" id="CHEBI:456216"/>
        <dbReference type="EC" id="5.6.2.3"/>
    </reaction>
</comment>
<keyword evidence="3 12" id="KW-0235">DNA replication</keyword>
<dbReference type="InterPro" id="IPR036185">
    <property type="entry name" value="DNA_heli_DnaB-like_N_sf"/>
</dbReference>
<dbReference type="Pfam" id="PF03796">
    <property type="entry name" value="DnaB_C"/>
    <property type="match status" value="1"/>
</dbReference>
<keyword evidence="4 12" id="KW-0547">Nucleotide-binding</keyword>
<dbReference type="GO" id="GO:0005829">
    <property type="term" value="C:cytosol"/>
    <property type="evidence" value="ECO:0007669"/>
    <property type="project" value="TreeGrafter"/>
</dbReference>
<protein>
    <recommendedName>
        <fullName evidence="11 12">Replicative DNA helicase</fullName>
        <ecNumber evidence="11 12">5.6.2.3</ecNumber>
    </recommendedName>
</protein>
<organism evidence="14 15">
    <name type="scientific">Candidatus Hepatoplasma crinochetorum</name>
    <dbReference type="NCBI Taxonomy" id="295596"/>
    <lineage>
        <taxon>Bacteria</taxon>
        <taxon>Bacillati</taxon>
        <taxon>Mycoplasmatota</taxon>
        <taxon>Mollicutes</taxon>
        <taxon>Candidatus Hepatoplasmataceae</taxon>
        <taxon>Candidatus Hepatoplasma</taxon>
    </lineage>
</organism>
<reference evidence="15" key="1">
    <citation type="submission" date="2015-05" db="EMBL/GenBank/DDBJ databases">
        <authorList>
            <person name="Collingro A."/>
        </authorList>
    </citation>
    <scope>NUCLEOTIDE SEQUENCE [LARGE SCALE GENOMIC DNA]</scope>
    <source>
        <strain evidence="15">Ps</strain>
    </source>
</reference>
<dbReference type="InterPro" id="IPR027417">
    <property type="entry name" value="P-loop_NTPase"/>
</dbReference>
<dbReference type="Pfam" id="PF00772">
    <property type="entry name" value="DnaB"/>
    <property type="match status" value="1"/>
</dbReference>
<proteinExistence type="inferred from homology"/>
<keyword evidence="15" id="KW-1185">Reference proteome</keyword>
<dbReference type="SMART" id="SM00382">
    <property type="entry name" value="AAA"/>
    <property type="match status" value="1"/>
</dbReference>
<evidence type="ECO:0000259" key="13">
    <source>
        <dbReference type="PROSITE" id="PS51199"/>
    </source>
</evidence>
<dbReference type="GO" id="GO:0016887">
    <property type="term" value="F:ATP hydrolysis activity"/>
    <property type="evidence" value="ECO:0007669"/>
    <property type="project" value="RHEA"/>
</dbReference>
<evidence type="ECO:0000256" key="12">
    <source>
        <dbReference type="RuleBase" id="RU362085"/>
    </source>
</evidence>
<dbReference type="PROSITE" id="PS51199">
    <property type="entry name" value="SF4_HELICASE"/>
    <property type="match status" value="1"/>
</dbReference>
<feature type="domain" description="SF4 helicase" evidence="13">
    <location>
        <begin position="184"/>
        <end position="451"/>
    </location>
</feature>
<dbReference type="NCBIfam" id="TIGR00665">
    <property type="entry name" value="DnaB"/>
    <property type="match status" value="1"/>
</dbReference>
<evidence type="ECO:0000256" key="11">
    <source>
        <dbReference type="NCBIfam" id="TIGR00665"/>
    </source>
</evidence>
<dbReference type="GO" id="GO:0003677">
    <property type="term" value="F:DNA binding"/>
    <property type="evidence" value="ECO:0007669"/>
    <property type="project" value="UniProtKB-UniRule"/>
</dbReference>
<dbReference type="SUPFAM" id="SSF48024">
    <property type="entry name" value="N-terminal domain of DnaB helicase"/>
    <property type="match status" value="1"/>
</dbReference>
<dbReference type="PANTHER" id="PTHR30153">
    <property type="entry name" value="REPLICATIVE DNA HELICASE DNAB"/>
    <property type="match status" value="1"/>
</dbReference>
<dbReference type="InterPro" id="IPR007692">
    <property type="entry name" value="DNA_helicase_DnaB"/>
</dbReference>
<accession>A0A0G7ZNA7</accession>
<dbReference type="CDD" id="cd00984">
    <property type="entry name" value="DnaB_C"/>
    <property type="match status" value="1"/>
</dbReference>
<keyword evidence="7 12" id="KW-0067">ATP-binding</keyword>
<dbReference type="SUPFAM" id="SSF52540">
    <property type="entry name" value="P-loop containing nucleoside triphosphate hydrolases"/>
    <property type="match status" value="1"/>
</dbReference>
<evidence type="ECO:0000313" key="15">
    <source>
        <dbReference type="Proteomes" id="UP000242141"/>
    </source>
</evidence>
<evidence type="ECO:0000256" key="8">
    <source>
        <dbReference type="ARBA" id="ARBA00023125"/>
    </source>
</evidence>
<dbReference type="EMBL" id="CWGI01000001">
    <property type="protein sequence ID" value="CRX37161.1"/>
    <property type="molecule type" value="Genomic_DNA"/>
</dbReference>
<dbReference type="Gene3D" id="1.10.860.10">
    <property type="entry name" value="DNAb Helicase, Chain A"/>
    <property type="match status" value="1"/>
</dbReference>
<evidence type="ECO:0000256" key="7">
    <source>
        <dbReference type="ARBA" id="ARBA00022840"/>
    </source>
</evidence>
<keyword evidence="5 12" id="KW-0378">Hydrolase</keyword>
<dbReference type="AlphaFoldDB" id="A0A0G7ZNA7"/>
<dbReference type="InterPro" id="IPR007693">
    <property type="entry name" value="DNA_helicase_DnaB-like_N"/>
</dbReference>
<keyword evidence="2 12" id="KW-0639">Primosome</keyword>
<dbReference type="InterPro" id="IPR003593">
    <property type="entry name" value="AAA+_ATPase"/>
</dbReference>
<dbReference type="GO" id="GO:0005524">
    <property type="term" value="F:ATP binding"/>
    <property type="evidence" value="ECO:0007669"/>
    <property type="project" value="UniProtKB-UniRule"/>
</dbReference>
<dbReference type="GO" id="GO:1990077">
    <property type="term" value="C:primosome complex"/>
    <property type="evidence" value="ECO:0007669"/>
    <property type="project" value="UniProtKB-UniRule"/>
</dbReference>
<dbReference type="InterPro" id="IPR007694">
    <property type="entry name" value="DNA_helicase_DnaB-like_C"/>
</dbReference>
<keyword evidence="6 12" id="KW-0347">Helicase</keyword>
<gene>
    <name evidence="14" type="ORF">HEPPS_03800</name>
</gene>
<evidence type="ECO:0000256" key="1">
    <source>
        <dbReference type="ARBA" id="ARBA00008428"/>
    </source>
</evidence>
<sequence>MNMQIDNNIYYKNNKINSEETEKAILGLLISNPPLITKCSGKLKSEHFYNIDYQLVYQILLDNFENANKIDSTILIDLLSKTKSGKNTKYWKQIIFEVLFDKGIEANLLEYIQNILDKKQLRDLDSTLKNSINEIVSNQNNPQKIIEKIEGSIFSVTKDRDLKDFLKINDLADIYLDKLNKIKEHGYQEGVRVKLNYFDNMIGGFKKGELIILAGRPSMGKTAVALQFIFNISNEKNVALFSLEMPSEAIIQRFISNDSMVSQDELRSYDKLNQNKLLRIDNSLSTLKNRKIWIDDKAGIKIGELVWKIRKLNSDVGLDVVFIDYLQLIESENLRYESRQESISNISRTIKSLARELSIPIIALSQLSRKVESREEKRPMMSDLRESGAIEQDADVVLLLYRPKYYNNSDNNFKDNIVEELEIIIAKNRNGKTGIVNLDINMEIGKITSSN</sequence>
<evidence type="ECO:0000256" key="6">
    <source>
        <dbReference type="ARBA" id="ARBA00022806"/>
    </source>
</evidence>